<sequence>MVDPLHTFTEAAKSVGDSRSSRALSESTMNNPPVSEGMKFPLTPDINIPLCEPHRNLEKALVPLCTTRLSKHCWALKKFWEFQLQSRFSPYTTTVPNSTIPKLCGYHNPRCNHPKPQRRSHHHKPPISLSISSFSIIHRKMQALQDGAEPSHSPLDHDTTDGSSAEHATHFDFFSSKYAQERHVWYTKRLVHTPKGFHDQSIATFPSIENGIARMTGSPSMPEALNSEADSTTTISESDPLSKPMGLEDPNRKWVNRC</sequence>
<comment type="caution">
    <text evidence="1">The sequence shown here is derived from an EMBL/GenBank/DDBJ whole genome shotgun (WGS) entry which is preliminary data.</text>
</comment>
<accession>A0ACB9FJ92</accession>
<proteinExistence type="predicted"/>
<evidence type="ECO:0000313" key="2">
    <source>
        <dbReference type="Proteomes" id="UP001055879"/>
    </source>
</evidence>
<evidence type="ECO:0000313" key="1">
    <source>
        <dbReference type="EMBL" id="KAI3770697.1"/>
    </source>
</evidence>
<dbReference type="Proteomes" id="UP001055879">
    <property type="component" value="Linkage Group LG01"/>
</dbReference>
<gene>
    <name evidence="1" type="ORF">L6452_01838</name>
</gene>
<keyword evidence="2" id="KW-1185">Reference proteome</keyword>
<name>A0ACB9FJ92_ARCLA</name>
<protein>
    <submittedName>
        <fullName evidence="1">Uncharacterized protein</fullName>
    </submittedName>
</protein>
<dbReference type="EMBL" id="CM042047">
    <property type="protein sequence ID" value="KAI3770697.1"/>
    <property type="molecule type" value="Genomic_DNA"/>
</dbReference>
<reference evidence="1 2" key="2">
    <citation type="journal article" date="2022" name="Mol. Ecol. Resour.">
        <title>The genomes of chicory, endive, great burdock and yacon provide insights into Asteraceae paleo-polyploidization history and plant inulin production.</title>
        <authorList>
            <person name="Fan W."/>
            <person name="Wang S."/>
            <person name="Wang H."/>
            <person name="Wang A."/>
            <person name="Jiang F."/>
            <person name="Liu H."/>
            <person name="Zhao H."/>
            <person name="Xu D."/>
            <person name="Zhang Y."/>
        </authorList>
    </citation>
    <scope>NUCLEOTIDE SEQUENCE [LARGE SCALE GENOMIC DNA]</scope>
    <source>
        <strain evidence="2">cv. Niubang</strain>
    </source>
</reference>
<organism evidence="1 2">
    <name type="scientific">Arctium lappa</name>
    <name type="common">Greater burdock</name>
    <name type="synonym">Lappa major</name>
    <dbReference type="NCBI Taxonomy" id="4217"/>
    <lineage>
        <taxon>Eukaryota</taxon>
        <taxon>Viridiplantae</taxon>
        <taxon>Streptophyta</taxon>
        <taxon>Embryophyta</taxon>
        <taxon>Tracheophyta</taxon>
        <taxon>Spermatophyta</taxon>
        <taxon>Magnoliopsida</taxon>
        <taxon>eudicotyledons</taxon>
        <taxon>Gunneridae</taxon>
        <taxon>Pentapetalae</taxon>
        <taxon>asterids</taxon>
        <taxon>campanulids</taxon>
        <taxon>Asterales</taxon>
        <taxon>Asteraceae</taxon>
        <taxon>Carduoideae</taxon>
        <taxon>Cardueae</taxon>
        <taxon>Arctiinae</taxon>
        <taxon>Arctium</taxon>
    </lineage>
</organism>
<reference evidence="2" key="1">
    <citation type="journal article" date="2022" name="Mol. Ecol. Resour.">
        <title>The genomes of chicory, endive, great burdock and yacon provide insights into Asteraceae palaeo-polyploidization history and plant inulin production.</title>
        <authorList>
            <person name="Fan W."/>
            <person name="Wang S."/>
            <person name="Wang H."/>
            <person name="Wang A."/>
            <person name="Jiang F."/>
            <person name="Liu H."/>
            <person name="Zhao H."/>
            <person name="Xu D."/>
            <person name="Zhang Y."/>
        </authorList>
    </citation>
    <scope>NUCLEOTIDE SEQUENCE [LARGE SCALE GENOMIC DNA]</scope>
    <source>
        <strain evidence="2">cv. Niubang</strain>
    </source>
</reference>